<dbReference type="HOGENOM" id="CLU_1857969_0_0_1"/>
<dbReference type="Gramene" id="ERN04922">
    <property type="protein sequence ID" value="ERN04922"/>
    <property type="gene ID" value="AMTR_s00080p00096310"/>
</dbReference>
<reference evidence="3" key="1">
    <citation type="journal article" date="2013" name="Science">
        <title>The Amborella genome and the evolution of flowering plants.</title>
        <authorList>
            <consortium name="Amborella Genome Project"/>
        </authorList>
    </citation>
    <scope>NUCLEOTIDE SEQUENCE [LARGE SCALE GENOMIC DNA]</scope>
</reference>
<name>W1P4V5_AMBTC</name>
<organism evidence="2 3">
    <name type="scientific">Amborella trichopoda</name>
    <dbReference type="NCBI Taxonomy" id="13333"/>
    <lineage>
        <taxon>Eukaryota</taxon>
        <taxon>Viridiplantae</taxon>
        <taxon>Streptophyta</taxon>
        <taxon>Embryophyta</taxon>
        <taxon>Tracheophyta</taxon>
        <taxon>Spermatophyta</taxon>
        <taxon>Magnoliopsida</taxon>
        <taxon>Amborellales</taxon>
        <taxon>Amborellaceae</taxon>
        <taxon>Amborella</taxon>
    </lineage>
</organism>
<dbReference type="AlphaFoldDB" id="W1P4V5"/>
<accession>W1P4V5</accession>
<sequence length="138" mass="14504">MHNGLGIGDPSDAVSMSCKAEPKDSANGQKKHPILENNGFLKSCCTAVSANDVNVDTPESSIASDSTSSSTVVENYLELSEIHDHSDSGCSTDGNPDWIAVKSKPGQRPSRGPVTRLRSSKGQDKTNNAVGRSTDLAM</sequence>
<proteinExistence type="predicted"/>
<evidence type="ECO:0000313" key="2">
    <source>
        <dbReference type="EMBL" id="ERN04922.1"/>
    </source>
</evidence>
<evidence type="ECO:0000313" key="3">
    <source>
        <dbReference type="Proteomes" id="UP000017836"/>
    </source>
</evidence>
<feature type="region of interest" description="Disordered" evidence="1">
    <location>
        <begin position="1"/>
        <end position="33"/>
    </location>
</feature>
<gene>
    <name evidence="2" type="ORF">AMTR_s00080p00096310</name>
</gene>
<dbReference type="Proteomes" id="UP000017836">
    <property type="component" value="Unassembled WGS sequence"/>
</dbReference>
<protein>
    <submittedName>
        <fullName evidence="2">Uncharacterized protein</fullName>
    </submittedName>
</protein>
<feature type="region of interest" description="Disordered" evidence="1">
    <location>
        <begin position="83"/>
        <end position="138"/>
    </location>
</feature>
<evidence type="ECO:0000256" key="1">
    <source>
        <dbReference type="SAM" id="MobiDB-lite"/>
    </source>
</evidence>
<dbReference type="EMBL" id="KI394095">
    <property type="protein sequence ID" value="ERN04922.1"/>
    <property type="molecule type" value="Genomic_DNA"/>
</dbReference>
<keyword evidence="3" id="KW-1185">Reference proteome</keyword>